<dbReference type="EMBL" id="CP162551">
    <property type="protein sequence ID" value="XDI36867.1"/>
    <property type="molecule type" value="Genomic_DNA"/>
</dbReference>
<dbReference type="InterPro" id="IPR025088">
    <property type="entry name" value="DUF3970"/>
</dbReference>
<proteinExistence type="predicted"/>
<dbReference type="RefSeq" id="WP_368504247.1">
    <property type="nucleotide sequence ID" value="NZ_CP162551.1"/>
</dbReference>
<dbReference type="AlphaFoldDB" id="A0AB39BTC4"/>
<organism evidence="1">
    <name type="scientific">Alkalihalophilus sp. As8PL</name>
    <dbReference type="NCBI Taxonomy" id="3237103"/>
    <lineage>
        <taxon>Bacteria</taxon>
        <taxon>Bacillati</taxon>
        <taxon>Bacillota</taxon>
        <taxon>Bacilli</taxon>
        <taxon>Bacillales</taxon>
        <taxon>Bacillaceae</taxon>
        <taxon>Alkalihalophilus</taxon>
    </lineage>
</organism>
<protein>
    <submittedName>
        <fullName evidence="1">DUF3970 family protein</fullName>
    </submittedName>
</protein>
<evidence type="ECO:0000313" key="1">
    <source>
        <dbReference type="EMBL" id="XDI36867.1"/>
    </source>
</evidence>
<dbReference type="Pfam" id="PF13113">
    <property type="entry name" value="DUF3970"/>
    <property type="match status" value="1"/>
</dbReference>
<reference evidence="1" key="1">
    <citation type="submission" date="2024-07" db="EMBL/GenBank/DDBJ databases">
        <title>Identification and characteristics of an arsenic-resistant bacterial isolate, which belongs to a novel species.</title>
        <authorList>
            <person name="Juszczyk A."/>
            <person name="Kowalczyk A."/>
            <person name="Was K."/>
            <person name="Kosowicz W."/>
            <person name="Budzyn A."/>
            <person name="Latowski D."/>
        </authorList>
    </citation>
    <scope>NUCLEOTIDE SEQUENCE</scope>
    <source>
        <strain evidence="1">As8PL</strain>
    </source>
</reference>
<accession>A0AB39BTC4</accession>
<gene>
    <name evidence="1" type="ORF">AB3N04_19680</name>
</gene>
<sequence>MRVRLSGRDQQELIDFVKELETLQNFEITYASELRDSTRTNNPKYQNSKEIMQYVDIKKKA</sequence>
<name>A0AB39BTC4_9BACI</name>